<dbReference type="Proteomes" id="UP001234297">
    <property type="component" value="Chromosome 9"/>
</dbReference>
<protein>
    <submittedName>
        <fullName evidence="1">Uncharacterized protein</fullName>
    </submittedName>
</protein>
<comment type="caution">
    <text evidence="1">The sequence shown here is derived from an EMBL/GenBank/DDBJ whole genome shotgun (WGS) entry which is preliminary data.</text>
</comment>
<name>A0ACC2KGN0_PERAE</name>
<gene>
    <name evidence="1" type="ORF">MRB53_028695</name>
</gene>
<organism evidence="1 2">
    <name type="scientific">Persea americana</name>
    <name type="common">Avocado</name>
    <dbReference type="NCBI Taxonomy" id="3435"/>
    <lineage>
        <taxon>Eukaryota</taxon>
        <taxon>Viridiplantae</taxon>
        <taxon>Streptophyta</taxon>
        <taxon>Embryophyta</taxon>
        <taxon>Tracheophyta</taxon>
        <taxon>Spermatophyta</taxon>
        <taxon>Magnoliopsida</taxon>
        <taxon>Magnoliidae</taxon>
        <taxon>Laurales</taxon>
        <taxon>Lauraceae</taxon>
        <taxon>Persea</taxon>
    </lineage>
</organism>
<proteinExistence type="predicted"/>
<accession>A0ACC2KGN0</accession>
<sequence length="101" mass="11332">MLGVEENGVWLDWIVMRFSVLFLTRLARLRKITSHDLELGLSSLALAISQPLNSQSSLCEKFGDFLVSMRSLSVFLLPLAQIRTWNPSEGNNLSAEGFGYQ</sequence>
<evidence type="ECO:0000313" key="1">
    <source>
        <dbReference type="EMBL" id="KAJ8620166.1"/>
    </source>
</evidence>
<evidence type="ECO:0000313" key="2">
    <source>
        <dbReference type="Proteomes" id="UP001234297"/>
    </source>
</evidence>
<keyword evidence="2" id="KW-1185">Reference proteome</keyword>
<reference evidence="1 2" key="1">
    <citation type="journal article" date="2022" name="Hortic Res">
        <title>A haplotype resolved chromosomal level avocado genome allows analysis of novel avocado genes.</title>
        <authorList>
            <person name="Nath O."/>
            <person name="Fletcher S.J."/>
            <person name="Hayward A."/>
            <person name="Shaw L.M."/>
            <person name="Masouleh A.K."/>
            <person name="Furtado A."/>
            <person name="Henry R.J."/>
            <person name="Mitter N."/>
        </authorList>
    </citation>
    <scope>NUCLEOTIDE SEQUENCE [LARGE SCALE GENOMIC DNA]</scope>
    <source>
        <strain evidence="2">cv. Hass</strain>
    </source>
</reference>
<dbReference type="EMBL" id="CM056817">
    <property type="protein sequence ID" value="KAJ8620166.1"/>
    <property type="molecule type" value="Genomic_DNA"/>
</dbReference>